<evidence type="ECO:0000259" key="4">
    <source>
        <dbReference type="Pfam" id="PF04927"/>
    </source>
</evidence>
<dbReference type="AlphaFoldDB" id="A0A1D6L429"/>
<feature type="region of interest" description="Disordered" evidence="3">
    <location>
        <begin position="186"/>
        <end position="205"/>
    </location>
</feature>
<dbReference type="PANTHER" id="PTHR31174:SF4">
    <property type="entry name" value="OS03G0747500 PROTEIN"/>
    <property type="match status" value="1"/>
</dbReference>
<dbReference type="RefSeq" id="XP_008665412.1">
    <property type="nucleotide sequence ID" value="XM_008667190.4"/>
</dbReference>
<dbReference type="GeneID" id="103644002"/>
<dbReference type="InterPro" id="IPR007011">
    <property type="entry name" value="LEA_SMP_dom"/>
</dbReference>
<keyword evidence="2" id="KW-0677">Repeat</keyword>
<protein>
    <submittedName>
        <fullName evidence="5">Late embryogenesis abundant protein 31</fullName>
    </submittedName>
    <submittedName>
        <fullName evidence="6">RAB28, member RAS onco family</fullName>
    </submittedName>
</protein>
<evidence type="ECO:0000256" key="3">
    <source>
        <dbReference type="SAM" id="MobiDB-lite"/>
    </source>
</evidence>
<keyword evidence="7" id="KW-1185">Reference proteome</keyword>
<reference evidence="6" key="3">
    <citation type="submission" date="2021-05" db="UniProtKB">
        <authorList>
            <consortium name="EnsemblPlants"/>
        </authorList>
    </citation>
    <scope>IDENTIFICATION</scope>
    <source>
        <strain evidence="6">cv. B73</strain>
    </source>
</reference>
<evidence type="ECO:0007829" key="8">
    <source>
        <dbReference type="PeptideAtlas" id="A0A1D6L429"/>
    </source>
</evidence>
<gene>
    <name evidence="6" type="primary">LOC103644002</name>
    <name evidence="5" type="ORF">ZEAMMB73_Zm00001d034003</name>
</gene>
<dbReference type="KEGG" id="zma:103644002"/>
<accession>A0A1D6L429</accession>
<dbReference type="PaxDb" id="4577-GRMZM2G025793_P01"/>
<dbReference type="InterPro" id="IPR042971">
    <property type="entry name" value="LEA_SMP"/>
</dbReference>
<feature type="compositionally biased region" description="Basic and acidic residues" evidence="3">
    <location>
        <begin position="1"/>
        <end position="10"/>
    </location>
</feature>
<dbReference type="PANTHER" id="PTHR31174">
    <property type="entry name" value="SEED MATURATION FAMILY PROTEIN"/>
    <property type="match status" value="1"/>
</dbReference>
<comment type="similarity">
    <text evidence="1">Belongs to the LEA type SMP family.</text>
</comment>
<dbReference type="ExpressionAtlas" id="A0A1D6L429">
    <property type="expression patterns" value="baseline"/>
</dbReference>
<feature type="region of interest" description="Disordered" evidence="3">
    <location>
        <begin position="1"/>
        <end position="25"/>
    </location>
</feature>
<feature type="domain" description="SMP" evidence="4">
    <location>
        <begin position="127"/>
        <end position="186"/>
    </location>
</feature>
<dbReference type="Proteomes" id="UP000007305">
    <property type="component" value="Chromosome 1"/>
</dbReference>
<evidence type="ECO:0000313" key="7">
    <source>
        <dbReference type="Proteomes" id="UP000007305"/>
    </source>
</evidence>
<dbReference type="OMA" id="LTWEATM"/>
<dbReference type="Pfam" id="PF04927">
    <property type="entry name" value="SMP"/>
    <property type="match status" value="2"/>
</dbReference>
<keyword evidence="8" id="KW-1267">Proteomics identification</keyword>
<dbReference type="OrthoDB" id="680622at2759"/>
<proteinExistence type="evidence at protein level"/>
<feature type="domain" description="SMP" evidence="4">
    <location>
        <begin position="63"/>
        <end position="120"/>
    </location>
</feature>
<evidence type="ECO:0000313" key="5">
    <source>
        <dbReference type="EMBL" id="ONM09171.1"/>
    </source>
</evidence>
<evidence type="ECO:0000256" key="2">
    <source>
        <dbReference type="ARBA" id="ARBA00022737"/>
    </source>
</evidence>
<reference evidence="5 7" key="1">
    <citation type="submission" date="2015-12" db="EMBL/GenBank/DDBJ databases">
        <title>Update maize B73 reference genome by single molecule sequencing technologies.</title>
        <authorList>
            <consortium name="Maize Genome Sequencing Project"/>
            <person name="Ware D."/>
        </authorList>
    </citation>
    <scope>NUCLEOTIDE SEQUENCE [LARGE SCALE GENOMIC DNA]</scope>
    <source>
        <strain evidence="7">cv. B73</strain>
        <tissue evidence="5">Seedling</tissue>
    </source>
</reference>
<sequence>MEARPSRIECSEPNEQPEPKDPGRVFHAERVAPRDATESVTEKLAHGGCGHDGVIDETYDTRIKIAEALEASARAIGDKHVEPSDAAAIRVAEASAAGRGAIPGGVSERAQAAVAANARAARDEDKVTMADVLTWEATVKLPTGKAVTGEVAAAAAEAEAEAANDPRAKTNPRGVSAALGMAAKHNCGHESARTGTAFPDEAKQD</sequence>
<evidence type="ECO:0000256" key="1">
    <source>
        <dbReference type="ARBA" id="ARBA00010733"/>
    </source>
</evidence>
<dbReference type="EnsemblPlants" id="Zm00001eb057130_T001">
    <property type="protein sequence ID" value="Zm00001eb057130_P001"/>
    <property type="gene ID" value="Zm00001eb057130"/>
</dbReference>
<accession>A0A317Y4J3</accession>
<name>A0A1D6L429_MAIZE</name>
<organism evidence="5">
    <name type="scientific">Zea mays</name>
    <name type="common">Maize</name>
    <dbReference type="NCBI Taxonomy" id="4577"/>
    <lineage>
        <taxon>Eukaryota</taxon>
        <taxon>Viridiplantae</taxon>
        <taxon>Streptophyta</taxon>
        <taxon>Embryophyta</taxon>
        <taxon>Tracheophyta</taxon>
        <taxon>Spermatophyta</taxon>
        <taxon>Magnoliopsida</taxon>
        <taxon>Liliopsida</taxon>
        <taxon>Poales</taxon>
        <taxon>Poaceae</taxon>
        <taxon>PACMAD clade</taxon>
        <taxon>Panicoideae</taxon>
        <taxon>Andropogonodae</taxon>
        <taxon>Andropogoneae</taxon>
        <taxon>Tripsacinae</taxon>
        <taxon>Zea</taxon>
    </lineage>
</organism>
<evidence type="ECO:0000313" key="6">
    <source>
        <dbReference type="EnsemblPlants" id="Zm00001eb057130_P001"/>
    </source>
</evidence>
<reference evidence="6" key="2">
    <citation type="submission" date="2019-07" db="EMBL/GenBank/DDBJ databases">
        <authorList>
            <person name="Seetharam A."/>
            <person name="Woodhouse M."/>
            <person name="Cannon E."/>
        </authorList>
    </citation>
    <scope>NUCLEOTIDE SEQUENCE [LARGE SCALE GENOMIC DNA]</scope>
    <source>
        <strain evidence="6">cv. B73</strain>
    </source>
</reference>
<dbReference type="Gramene" id="Zm00001eb057130_T001">
    <property type="protein sequence ID" value="Zm00001eb057130_P001"/>
    <property type="gene ID" value="Zm00001eb057130"/>
</dbReference>
<dbReference type="eggNOG" id="ENOG502R3IV">
    <property type="taxonomic scope" value="Eukaryota"/>
</dbReference>
<dbReference type="EMBL" id="CM007647">
    <property type="protein sequence ID" value="ONM09171.1"/>
    <property type="molecule type" value="Genomic_DNA"/>
</dbReference>